<organism evidence="1 2">
    <name type="scientific">Sodalis ligni</name>
    <dbReference type="NCBI Taxonomy" id="2697027"/>
    <lineage>
        <taxon>Bacteria</taxon>
        <taxon>Pseudomonadati</taxon>
        <taxon>Pseudomonadota</taxon>
        <taxon>Gammaproteobacteria</taxon>
        <taxon>Enterobacterales</taxon>
        <taxon>Bruguierivoracaceae</taxon>
        <taxon>Sodalis</taxon>
    </lineage>
</organism>
<keyword evidence="2" id="KW-1185">Reference proteome</keyword>
<protein>
    <submittedName>
        <fullName evidence="1">Uncharacterized protein</fullName>
    </submittedName>
</protein>
<dbReference type="Proteomes" id="UP000294555">
    <property type="component" value="Unassembled WGS sequence"/>
</dbReference>
<evidence type="ECO:0000313" key="1">
    <source>
        <dbReference type="EMBL" id="TCL03746.1"/>
    </source>
</evidence>
<reference evidence="1 2" key="1">
    <citation type="submission" date="2019-02" db="EMBL/GenBank/DDBJ databases">
        <title>Investigation of anaerobic lignin degradation for improved lignocellulosic biofuels.</title>
        <authorList>
            <person name="Deangelis K."/>
        </authorList>
    </citation>
    <scope>NUCLEOTIDE SEQUENCE [LARGE SCALE GENOMIC DNA]</scope>
    <source>
        <strain evidence="1 2">159R</strain>
    </source>
</reference>
<accession>A0A4R1NGC7</accession>
<dbReference type="AlphaFoldDB" id="A0A4R1NGC7"/>
<name>A0A4R1NGC7_9GAMM</name>
<proteinExistence type="predicted"/>
<comment type="caution">
    <text evidence="1">The sequence shown here is derived from an EMBL/GenBank/DDBJ whole genome shotgun (WGS) entry which is preliminary data.</text>
</comment>
<dbReference type="EMBL" id="SJOI01000001">
    <property type="protein sequence ID" value="TCL03746.1"/>
    <property type="molecule type" value="Genomic_DNA"/>
</dbReference>
<sequence length="110" mass="12500">MRLTLRSNSNMVLSRCYCVTVNEMAKSASERQAAYRERRAKAGDNGERRINTWVSTGASLALSRLAARQGISQREMLERLIIAADKEVTAKVAIDTQEWDDYFLLRSDNE</sequence>
<evidence type="ECO:0000313" key="2">
    <source>
        <dbReference type="Proteomes" id="UP000294555"/>
    </source>
</evidence>
<gene>
    <name evidence="1" type="ORF">EZJ58_1829</name>
</gene>